<accession>A0A7T8HGW2</accession>
<organism evidence="1 2">
    <name type="scientific">Caligus rogercresseyi</name>
    <name type="common">Sea louse</name>
    <dbReference type="NCBI Taxonomy" id="217165"/>
    <lineage>
        <taxon>Eukaryota</taxon>
        <taxon>Metazoa</taxon>
        <taxon>Ecdysozoa</taxon>
        <taxon>Arthropoda</taxon>
        <taxon>Crustacea</taxon>
        <taxon>Multicrustacea</taxon>
        <taxon>Hexanauplia</taxon>
        <taxon>Copepoda</taxon>
        <taxon>Siphonostomatoida</taxon>
        <taxon>Caligidae</taxon>
        <taxon>Caligus</taxon>
    </lineage>
</organism>
<keyword evidence="2" id="KW-1185">Reference proteome</keyword>
<sequence length="76" mass="8824">MTAWVRYNSAPPIQRRDAARRFSAGRSAPSIQHVPDSAPAIQSRPIQHQPLQRRLQDSFNDGFKKFRLFSQKIMFL</sequence>
<dbReference type="AlphaFoldDB" id="A0A7T8HGW2"/>
<protein>
    <submittedName>
        <fullName evidence="1">Uncharacterized protein</fullName>
    </submittedName>
</protein>
<dbReference type="Proteomes" id="UP000595437">
    <property type="component" value="Chromosome 7"/>
</dbReference>
<name>A0A7T8HGW2_CALRO</name>
<dbReference type="EMBL" id="CP045896">
    <property type="protein sequence ID" value="QQP49776.1"/>
    <property type="molecule type" value="Genomic_DNA"/>
</dbReference>
<gene>
    <name evidence="1" type="ORF">FKW44_010555</name>
</gene>
<reference evidence="2" key="1">
    <citation type="submission" date="2021-01" db="EMBL/GenBank/DDBJ databases">
        <title>Caligus Genome Assembly.</title>
        <authorList>
            <person name="Gallardo-Escarate C."/>
        </authorList>
    </citation>
    <scope>NUCLEOTIDE SEQUENCE [LARGE SCALE GENOMIC DNA]</scope>
</reference>
<proteinExistence type="predicted"/>
<evidence type="ECO:0000313" key="2">
    <source>
        <dbReference type="Proteomes" id="UP000595437"/>
    </source>
</evidence>
<evidence type="ECO:0000313" key="1">
    <source>
        <dbReference type="EMBL" id="QQP49776.1"/>
    </source>
</evidence>